<dbReference type="InterPro" id="IPR044989">
    <property type="entry name" value="TAC1"/>
</dbReference>
<evidence type="ECO:0000256" key="4">
    <source>
        <dbReference type="SAM" id="MobiDB-lite"/>
    </source>
</evidence>
<evidence type="ECO:0000256" key="1">
    <source>
        <dbReference type="ARBA" id="ARBA00022604"/>
    </source>
</evidence>
<feature type="compositionally biased region" description="Gly residues" evidence="4">
    <location>
        <begin position="13"/>
        <end position="22"/>
    </location>
</feature>
<dbReference type="GO" id="GO:0001763">
    <property type="term" value="P:morphogenesis of a branching structure"/>
    <property type="evidence" value="ECO:0007669"/>
    <property type="project" value="InterPro"/>
</dbReference>
<organism evidence="5">
    <name type="scientific">Spirodela intermedia</name>
    <name type="common">Intermediate duckweed</name>
    <dbReference type="NCBI Taxonomy" id="51605"/>
    <lineage>
        <taxon>Eukaryota</taxon>
        <taxon>Viridiplantae</taxon>
        <taxon>Streptophyta</taxon>
        <taxon>Embryophyta</taxon>
        <taxon>Tracheophyta</taxon>
        <taxon>Spermatophyta</taxon>
        <taxon>Magnoliopsida</taxon>
        <taxon>Liliopsida</taxon>
        <taxon>Araceae</taxon>
        <taxon>Lemnoideae</taxon>
        <taxon>Spirodela</taxon>
    </lineage>
</organism>
<proteinExistence type="inferred from homology"/>
<dbReference type="EMBL" id="LR743597">
    <property type="protein sequence ID" value="CAA2627638.1"/>
    <property type="molecule type" value="Genomic_DNA"/>
</dbReference>
<dbReference type="PANTHER" id="PTHR38366:SF1">
    <property type="entry name" value="PROTEIN TILLER ANGLE CONTROL 1"/>
    <property type="match status" value="1"/>
</dbReference>
<keyword evidence="1" id="KW-0341">Growth regulation</keyword>
<accession>A0A7I8J9K1</accession>
<dbReference type="EMBL" id="CACRZD030000010">
    <property type="protein sequence ID" value="CAA6666898.1"/>
    <property type="molecule type" value="Genomic_DNA"/>
</dbReference>
<feature type="region of interest" description="Disordered" evidence="4">
    <location>
        <begin position="1"/>
        <end position="22"/>
    </location>
</feature>
<protein>
    <recommendedName>
        <fullName evidence="3">Protein TILLER ANGLE CONTROL 1</fullName>
    </recommendedName>
</protein>
<reference evidence="5 6" key="1">
    <citation type="submission" date="2019-12" db="EMBL/GenBank/DDBJ databases">
        <authorList>
            <person name="Scholz U."/>
            <person name="Mascher M."/>
            <person name="Fiebig A."/>
        </authorList>
    </citation>
    <scope>NUCLEOTIDE SEQUENCE</scope>
</reference>
<feature type="region of interest" description="Disordered" evidence="4">
    <location>
        <begin position="280"/>
        <end position="299"/>
    </location>
</feature>
<evidence type="ECO:0000313" key="6">
    <source>
        <dbReference type="Proteomes" id="UP001189122"/>
    </source>
</evidence>
<evidence type="ECO:0000256" key="3">
    <source>
        <dbReference type="ARBA" id="ARBA00026138"/>
    </source>
</evidence>
<dbReference type="PANTHER" id="PTHR38366">
    <property type="entry name" value="NAD-DEPENDENT PROTEIN DEACETYLASE HST1-LIKE PROTEIN"/>
    <property type="match status" value="1"/>
</dbReference>
<evidence type="ECO:0000313" key="5">
    <source>
        <dbReference type="EMBL" id="CAA2627638.1"/>
    </source>
</evidence>
<name>A0A7I8J9K1_SPIIN</name>
<evidence type="ECO:0000256" key="2">
    <source>
        <dbReference type="ARBA" id="ARBA00025796"/>
    </source>
</evidence>
<comment type="similarity">
    <text evidence="2">Belongs to the TAC family.</text>
</comment>
<gene>
    <name evidence="5" type="ORF">SI7747_10013291</name>
</gene>
<sequence length="358" mass="39419">MAAERKKTRPTRSGGGWGRGDCGGAVGSEGPSNFRIKQSCEGTANEAIASMPLFPALLVSPSTLYIFNWLHRRLSTDLEYCRVPHQKKHDVFVECVAGEKAGTEKEALLLELDKVASFQNFLDGILTIGTLGHLDDKCLEDSIDAQEQEQEREQVELIASSGPLRHPVAIESFKKEIVLEEDLKAMKRGDDAADEEDALEPLLKATKSEKRERVTLADLMASERHHGDEGDLTGQATSVYGMTARGIKGKRESDKAVVAATSLCCAKHGKTLTKKLLLPKKVGKDSPPPASRKIHQSSLNNGQEWQRMIFVHECMYGRVNQCEKTTLPKVCEADKLANNGQKRRETSLVLNRADLAVN</sequence>
<feature type="compositionally biased region" description="Basic residues" evidence="4">
    <location>
        <begin position="1"/>
        <end position="10"/>
    </location>
</feature>
<dbReference type="AlphaFoldDB" id="A0A7I8J9K1"/>
<dbReference type="Proteomes" id="UP001189122">
    <property type="component" value="Unassembled WGS sequence"/>
</dbReference>
<keyword evidence="6" id="KW-1185">Reference proteome</keyword>